<reference evidence="1" key="1">
    <citation type="submission" date="2024-06" db="EMBL/GenBank/DDBJ databases">
        <authorList>
            <person name="Liu X."/>
            <person name="Lenzi L."/>
            <person name="Haldenby T S."/>
            <person name="Uol C."/>
        </authorList>
    </citation>
    <scope>NUCLEOTIDE SEQUENCE</scope>
</reference>
<dbReference type="InterPro" id="IPR011992">
    <property type="entry name" value="EF-hand-dom_pair"/>
</dbReference>
<evidence type="ECO:0000313" key="1">
    <source>
        <dbReference type="EMBL" id="CAL5132852.1"/>
    </source>
</evidence>
<accession>A0AAV2T5X0</accession>
<evidence type="ECO:0000313" key="2">
    <source>
        <dbReference type="Proteomes" id="UP001497525"/>
    </source>
</evidence>
<dbReference type="Gene3D" id="3.30.740.10">
    <property type="entry name" value="Protein Inhibitor Of Neuronal Nitric Oxide Synthase"/>
    <property type="match status" value="1"/>
</dbReference>
<dbReference type="EMBL" id="CAXLJL010000145">
    <property type="protein sequence ID" value="CAL5132852.1"/>
    <property type="molecule type" value="Genomic_DNA"/>
</dbReference>
<dbReference type="CDD" id="cd21454">
    <property type="entry name" value="DLC-like_TAL"/>
    <property type="match status" value="1"/>
</dbReference>
<dbReference type="Pfam" id="PF01221">
    <property type="entry name" value="Dynein_light"/>
    <property type="match status" value="1"/>
</dbReference>
<proteinExistence type="predicted"/>
<sequence length="205" mass="24307">MLSANEQQQFTGPKLMNQGGKAMDAFLEAFCALDQENREVISVEDLRRYNRKNNLTDGFPETFMRVFDSEKTGNITLEQYCRTLGLVPKQFREFRRRRTTQLYEHLLPPDLEIVHDDMDLEIKVKVLECFVDDLRESGRRPNINVEKLDTAIRRLKEYLERRHGKTWHIIVSVNQHLAWFSYCPGYMFHFCLGRFAVLIWKTPCI</sequence>
<dbReference type="InterPro" id="IPR037177">
    <property type="entry name" value="DLC_sf"/>
</dbReference>
<dbReference type="GO" id="GO:0007017">
    <property type="term" value="P:microtubule-based process"/>
    <property type="evidence" value="ECO:0007669"/>
    <property type="project" value="InterPro"/>
</dbReference>
<dbReference type="SUPFAM" id="SSF54648">
    <property type="entry name" value="DLC"/>
    <property type="match status" value="1"/>
</dbReference>
<dbReference type="GO" id="GO:0030286">
    <property type="term" value="C:dynein complex"/>
    <property type="evidence" value="ECO:0007669"/>
    <property type="project" value="InterPro"/>
</dbReference>
<dbReference type="Gene3D" id="1.10.238.10">
    <property type="entry name" value="EF-hand"/>
    <property type="match status" value="1"/>
</dbReference>
<evidence type="ECO:0008006" key="3">
    <source>
        <dbReference type="Google" id="ProtNLM"/>
    </source>
</evidence>
<dbReference type="SUPFAM" id="SSF47473">
    <property type="entry name" value="EF-hand"/>
    <property type="match status" value="1"/>
</dbReference>
<name>A0AAV2T5X0_CALDB</name>
<dbReference type="SMART" id="SM01375">
    <property type="entry name" value="Dynein_light"/>
    <property type="match status" value="1"/>
</dbReference>
<dbReference type="Proteomes" id="UP001497525">
    <property type="component" value="Unassembled WGS sequence"/>
</dbReference>
<protein>
    <recommendedName>
        <fullName evidence="3">Tegument antigen</fullName>
    </recommendedName>
</protein>
<dbReference type="AlphaFoldDB" id="A0AAV2T5X0"/>
<dbReference type="InterPro" id="IPR001372">
    <property type="entry name" value="Dynein_light_chain_typ-1/2"/>
</dbReference>
<organism evidence="1 2">
    <name type="scientific">Calicophoron daubneyi</name>
    <name type="common">Rumen fluke</name>
    <name type="synonym">Paramphistomum daubneyi</name>
    <dbReference type="NCBI Taxonomy" id="300641"/>
    <lineage>
        <taxon>Eukaryota</taxon>
        <taxon>Metazoa</taxon>
        <taxon>Spiralia</taxon>
        <taxon>Lophotrochozoa</taxon>
        <taxon>Platyhelminthes</taxon>
        <taxon>Trematoda</taxon>
        <taxon>Digenea</taxon>
        <taxon>Plagiorchiida</taxon>
        <taxon>Pronocephalata</taxon>
        <taxon>Paramphistomoidea</taxon>
        <taxon>Paramphistomidae</taxon>
        <taxon>Calicophoron</taxon>
    </lineage>
</organism>
<comment type="caution">
    <text evidence="1">The sequence shown here is derived from an EMBL/GenBank/DDBJ whole genome shotgun (WGS) entry which is preliminary data.</text>
</comment>
<gene>
    <name evidence="1" type="ORF">CDAUBV1_LOCUS5687</name>
</gene>